<organism evidence="2 3">
    <name type="scientific">Thermothelomyces thermophilus (strain ATCC 42464 / BCRC 31852 / DSM 1799)</name>
    <name type="common">Sporotrichum thermophile</name>
    <dbReference type="NCBI Taxonomy" id="573729"/>
    <lineage>
        <taxon>Eukaryota</taxon>
        <taxon>Fungi</taxon>
        <taxon>Dikarya</taxon>
        <taxon>Ascomycota</taxon>
        <taxon>Pezizomycotina</taxon>
        <taxon>Sordariomycetes</taxon>
        <taxon>Sordariomycetidae</taxon>
        <taxon>Sordariales</taxon>
        <taxon>Chaetomiaceae</taxon>
        <taxon>Thermothelomyces</taxon>
    </lineage>
</organism>
<dbReference type="OrthoDB" id="444631at2759"/>
<feature type="non-terminal residue" evidence="2">
    <location>
        <position position="120"/>
    </location>
</feature>
<dbReference type="GeneID" id="11514228"/>
<sequence length="120" mass="13109">SSATTRSRGRMDWEDRTQLLGEEFSGRDGTTWKRRSSVGLEVYYELLIGYGDGEKRGNQGAARAAVRHSLDSRRSSAGSGYAGGWGDSQESLVLGMNDPNSPTRRNPVSRLGELTRADAK</sequence>
<dbReference type="InParanoid" id="G2QF89"/>
<evidence type="ECO:0000313" key="2">
    <source>
        <dbReference type="EMBL" id="AEO59118.1"/>
    </source>
</evidence>
<accession>G2QF89</accession>
<dbReference type="HOGENOM" id="CLU_2055396_0_0_1"/>
<dbReference type="EMBL" id="CP003005">
    <property type="protein sequence ID" value="AEO59118.1"/>
    <property type="molecule type" value="Genomic_DNA"/>
</dbReference>
<dbReference type="OMA" id="LGMNDPQ"/>
<dbReference type="AlphaFoldDB" id="G2QF89"/>
<dbReference type="KEGG" id="mtm:MYCTH_2036106"/>
<reference evidence="2 3" key="1">
    <citation type="journal article" date="2011" name="Nat. Biotechnol.">
        <title>Comparative genomic analysis of the thermophilic biomass-degrading fungi Myceliophthora thermophila and Thielavia terrestris.</title>
        <authorList>
            <person name="Berka R.M."/>
            <person name="Grigoriev I.V."/>
            <person name="Otillar R."/>
            <person name="Salamov A."/>
            <person name="Grimwood J."/>
            <person name="Reid I."/>
            <person name="Ishmael N."/>
            <person name="John T."/>
            <person name="Darmond C."/>
            <person name="Moisan M.-C."/>
            <person name="Henrissat B."/>
            <person name="Coutinho P.M."/>
            <person name="Lombard V."/>
            <person name="Natvig D.O."/>
            <person name="Lindquist E."/>
            <person name="Schmutz J."/>
            <person name="Lucas S."/>
            <person name="Harris P."/>
            <person name="Powlowski J."/>
            <person name="Bellemare A."/>
            <person name="Taylor D."/>
            <person name="Butler G."/>
            <person name="de Vries R.P."/>
            <person name="Allijn I.E."/>
            <person name="van den Brink J."/>
            <person name="Ushinsky S."/>
            <person name="Storms R."/>
            <person name="Powell A.J."/>
            <person name="Paulsen I.T."/>
            <person name="Elbourne L.D.H."/>
            <person name="Baker S.E."/>
            <person name="Magnuson J."/>
            <person name="LaBoissiere S."/>
            <person name="Clutterbuck A.J."/>
            <person name="Martinez D."/>
            <person name="Wogulis M."/>
            <person name="de Leon A.L."/>
            <person name="Rey M.W."/>
            <person name="Tsang A."/>
        </authorList>
    </citation>
    <scope>NUCLEOTIDE SEQUENCE [LARGE SCALE GENOMIC DNA]</scope>
    <source>
        <strain evidence="3">ATCC 42464 / BCRC 31852 / DSM 1799</strain>
    </source>
</reference>
<evidence type="ECO:0000313" key="3">
    <source>
        <dbReference type="Proteomes" id="UP000007322"/>
    </source>
</evidence>
<keyword evidence="3" id="KW-1185">Reference proteome</keyword>
<dbReference type="eggNOG" id="ENOG502RJDM">
    <property type="taxonomic scope" value="Eukaryota"/>
</dbReference>
<feature type="region of interest" description="Disordered" evidence="1">
    <location>
        <begin position="71"/>
        <end position="120"/>
    </location>
</feature>
<evidence type="ECO:0000256" key="1">
    <source>
        <dbReference type="SAM" id="MobiDB-lite"/>
    </source>
</evidence>
<feature type="non-terminal residue" evidence="2">
    <location>
        <position position="1"/>
    </location>
</feature>
<name>G2QF89_THET4</name>
<gene>
    <name evidence="2" type="ORF">MYCTH_2036106</name>
</gene>
<dbReference type="Proteomes" id="UP000007322">
    <property type="component" value="Chromosome 4"/>
</dbReference>
<dbReference type="RefSeq" id="XP_003664363.1">
    <property type="nucleotide sequence ID" value="XM_003664315.1"/>
</dbReference>
<dbReference type="VEuPathDB" id="FungiDB:MYCTH_2036106"/>
<proteinExistence type="predicted"/>
<protein>
    <submittedName>
        <fullName evidence="2">Uncharacterized protein</fullName>
    </submittedName>
</protein>